<dbReference type="EMBL" id="BAAFJT010000004">
    <property type="protein sequence ID" value="GAB0189303.1"/>
    <property type="molecule type" value="Genomic_DNA"/>
</dbReference>
<evidence type="ECO:0000313" key="2">
    <source>
        <dbReference type="Proteomes" id="UP001623348"/>
    </source>
</evidence>
<proteinExistence type="predicted"/>
<reference evidence="1 2" key="1">
    <citation type="submission" date="2024-06" db="EMBL/GenBank/DDBJ databases">
        <title>The draft genome of Grus japonensis, version 3.</title>
        <authorList>
            <person name="Nabeshima K."/>
            <person name="Suzuki S."/>
            <person name="Onuma M."/>
        </authorList>
    </citation>
    <scope>NUCLEOTIDE SEQUENCE [LARGE SCALE GENOMIC DNA]</scope>
    <source>
        <strain evidence="1 2">451A</strain>
    </source>
</reference>
<name>A0ABC9WV23_GRUJA</name>
<comment type="caution">
    <text evidence="1">The sequence shown here is derived from an EMBL/GenBank/DDBJ whole genome shotgun (WGS) entry which is preliminary data.</text>
</comment>
<organism evidence="1 2">
    <name type="scientific">Grus japonensis</name>
    <name type="common">Japanese crane</name>
    <name type="synonym">Red-crowned crane</name>
    <dbReference type="NCBI Taxonomy" id="30415"/>
    <lineage>
        <taxon>Eukaryota</taxon>
        <taxon>Metazoa</taxon>
        <taxon>Chordata</taxon>
        <taxon>Craniata</taxon>
        <taxon>Vertebrata</taxon>
        <taxon>Euteleostomi</taxon>
        <taxon>Archelosauria</taxon>
        <taxon>Archosauria</taxon>
        <taxon>Dinosauria</taxon>
        <taxon>Saurischia</taxon>
        <taxon>Theropoda</taxon>
        <taxon>Coelurosauria</taxon>
        <taxon>Aves</taxon>
        <taxon>Neognathae</taxon>
        <taxon>Neoaves</taxon>
        <taxon>Gruiformes</taxon>
        <taxon>Gruidae</taxon>
        <taxon>Grus</taxon>
    </lineage>
</organism>
<accession>A0ABC9WV23</accession>
<dbReference type="Proteomes" id="UP001623348">
    <property type="component" value="Unassembled WGS sequence"/>
</dbReference>
<dbReference type="AlphaFoldDB" id="A0ABC9WV23"/>
<sequence length="72" mass="8295">MMRGRNLERAYDVNSVTGTLAEVFESIVKELVNERTIGFGRDLWRSSSPTLLLKQDHLEQVAQDHVQVLRQL</sequence>
<keyword evidence="2" id="KW-1185">Reference proteome</keyword>
<evidence type="ECO:0000313" key="1">
    <source>
        <dbReference type="EMBL" id="GAB0189303.1"/>
    </source>
</evidence>
<gene>
    <name evidence="1" type="ORF">GRJ2_001395600</name>
</gene>
<protein>
    <submittedName>
        <fullName evidence="1">Translation initiation factor IF-2-like</fullName>
    </submittedName>
</protein>